<dbReference type="PROSITE" id="PS51257">
    <property type="entry name" value="PROKAR_LIPOPROTEIN"/>
    <property type="match status" value="1"/>
</dbReference>
<dbReference type="SUPFAM" id="SSF82153">
    <property type="entry name" value="FAS1 domain"/>
    <property type="match status" value="1"/>
</dbReference>
<dbReference type="PROSITE" id="PS50213">
    <property type="entry name" value="FAS1"/>
    <property type="match status" value="1"/>
</dbReference>
<evidence type="ECO:0000313" key="3">
    <source>
        <dbReference type="Proteomes" id="UP000632774"/>
    </source>
</evidence>
<dbReference type="Gene3D" id="2.30.180.10">
    <property type="entry name" value="FAS1 domain"/>
    <property type="match status" value="1"/>
</dbReference>
<dbReference type="Pfam" id="PF02469">
    <property type="entry name" value="Fasciclin"/>
    <property type="match status" value="1"/>
</dbReference>
<evidence type="ECO:0000313" key="2">
    <source>
        <dbReference type="EMBL" id="MBE9666374.1"/>
    </source>
</evidence>
<dbReference type="PANTHER" id="PTHR10900">
    <property type="entry name" value="PERIOSTIN-RELATED"/>
    <property type="match status" value="1"/>
</dbReference>
<organism evidence="2 3">
    <name type="scientific">Mucilaginibacter boryungensis</name>
    <dbReference type="NCBI Taxonomy" id="768480"/>
    <lineage>
        <taxon>Bacteria</taxon>
        <taxon>Pseudomonadati</taxon>
        <taxon>Bacteroidota</taxon>
        <taxon>Sphingobacteriia</taxon>
        <taxon>Sphingobacteriales</taxon>
        <taxon>Sphingobacteriaceae</taxon>
        <taxon>Mucilaginibacter</taxon>
    </lineage>
</organism>
<dbReference type="InterPro" id="IPR050904">
    <property type="entry name" value="Adhesion/Biosynth-related"/>
</dbReference>
<name>A0ABR9XG54_9SPHI</name>
<keyword evidence="3" id="KW-1185">Reference proteome</keyword>
<reference evidence="2 3" key="1">
    <citation type="submission" date="2020-10" db="EMBL/GenBank/DDBJ databases">
        <title>Mucilaginibacter mali sp. nov., isolated from rhizosphere soil of apple orchard.</title>
        <authorList>
            <person name="Lee J.-S."/>
            <person name="Kim H.S."/>
            <person name="Kim J.-S."/>
        </authorList>
    </citation>
    <scope>NUCLEOTIDE SEQUENCE [LARGE SCALE GENOMIC DNA]</scope>
    <source>
        <strain evidence="2 3">KCTC 23157</strain>
    </source>
</reference>
<evidence type="ECO:0000259" key="1">
    <source>
        <dbReference type="PROSITE" id="PS50213"/>
    </source>
</evidence>
<dbReference type="RefSeq" id="WP_194105739.1">
    <property type="nucleotide sequence ID" value="NZ_JADFFM010000001.1"/>
</dbReference>
<dbReference type="SMART" id="SM00554">
    <property type="entry name" value="FAS1"/>
    <property type="match status" value="1"/>
</dbReference>
<proteinExistence type="predicted"/>
<feature type="domain" description="FAS1" evidence="1">
    <location>
        <begin position="38"/>
        <end position="160"/>
    </location>
</feature>
<dbReference type="InterPro" id="IPR036378">
    <property type="entry name" value="FAS1_dom_sf"/>
</dbReference>
<protein>
    <submittedName>
        <fullName evidence="2">Fasciclin domain-containing protein</fullName>
    </submittedName>
</protein>
<dbReference type="Proteomes" id="UP000632774">
    <property type="component" value="Unassembled WGS sequence"/>
</dbReference>
<dbReference type="PANTHER" id="PTHR10900:SF77">
    <property type="entry name" value="FI19380P1"/>
    <property type="match status" value="1"/>
</dbReference>
<gene>
    <name evidence="2" type="ORF">IRJ18_08385</name>
</gene>
<sequence>MSHFKYKYLFIGLLLVVVASACKKQWDQRNAITDQQLNVNLLQQIQANPNLSTFAGYLAKIGYDKLLSSTKTFTVWAPTNAALQGIDPAIVSDTARLHKFVANHIANQTYLTGNIQGSLRVRNLNGKNLTFTTTTVEDANITLANQYVNNGVLHIIDKALPVKMNISEFVRGLTTVGLLQQAYVLRQDTSFIDTSKATVASIDPKTGKPILVAGTGVVTQNKYFNKTGALANEDSLYTYFVLTDNAYNAERAKVSKYFATVTNSTDTTMNLLSAFNVLKDVVVRGVYTSANLPATLKSVNGVTVPIDKTAIVQTFNASNGIVYVMSSMNFNVAEKITPIIIQGESASFFTRTDQGGKIAIRARKELDGTTVYRDLLISGSGLPASFFAGYKLSNLNTCQYKVIIRAVNDTLFTKVPMNTTNPALNQSISERVMFGQITAAPVVAGNVTPTTAVNFPYTSITPYNYNELTLTNATTGTVTANSTLNMANGTLNVTKYSSIFMYVQGAATTAANTNDVLVDYIKLIPVLQ</sequence>
<accession>A0ABR9XG54</accession>
<comment type="caution">
    <text evidence="2">The sequence shown here is derived from an EMBL/GenBank/DDBJ whole genome shotgun (WGS) entry which is preliminary data.</text>
</comment>
<dbReference type="EMBL" id="JADFFM010000001">
    <property type="protein sequence ID" value="MBE9666374.1"/>
    <property type="molecule type" value="Genomic_DNA"/>
</dbReference>
<dbReference type="InterPro" id="IPR000782">
    <property type="entry name" value="FAS1_domain"/>
</dbReference>